<organism evidence="5 6">
    <name type="scientific">Gloeophyllum trabeum (strain ATCC 11539 / FP-39264 / Madison 617)</name>
    <name type="common">Brown rot fungus</name>
    <dbReference type="NCBI Taxonomy" id="670483"/>
    <lineage>
        <taxon>Eukaryota</taxon>
        <taxon>Fungi</taxon>
        <taxon>Dikarya</taxon>
        <taxon>Basidiomycota</taxon>
        <taxon>Agaricomycotina</taxon>
        <taxon>Agaricomycetes</taxon>
        <taxon>Gloeophyllales</taxon>
        <taxon>Gloeophyllaceae</taxon>
        <taxon>Gloeophyllum</taxon>
    </lineage>
</organism>
<gene>
    <name evidence="5" type="ORF">GLOTRDRAFT_133158</name>
</gene>
<evidence type="ECO:0000256" key="1">
    <source>
        <dbReference type="ARBA" id="ARBA00022750"/>
    </source>
</evidence>
<keyword evidence="2" id="KW-0862">Zinc</keyword>
<dbReference type="EMBL" id="KB469311">
    <property type="protein sequence ID" value="EPQ51282.1"/>
    <property type="molecule type" value="Genomic_DNA"/>
</dbReference>
<feature type="compositionally biased region" description="Basic and acidic residues" evidence="3">
    <location>
        <begin position="552"/>
        <end position="561"/>
    </location>
</feature>
<sequence length="1372" mass="153987">MVENQTLPLPGSSRAPKCKGKPSKVEEFLEEFEELGKSCNLQDNEKPKKLLRYCSRDVREVLETLPSYTTGNWDSFKSEVLKIYDHTKDKKRFRKKDLKALYRNTSKKSISSMTSVRTYTRRMQRVAGWLLKEQAITDKEYNYAFWKGLPKSLRTRLEVRILAKKPDIDVKEPYDRTLVQELLERLFERDRFDADDSDDDDEYDSDAEDYYSDRDDDDESDYGYATDSDEDSDEEFFRSRIVRTKRKARKHKREEQREEKRTRSKREKARDRDTIRETDSKRTQAKDERNRAILDGAKADERLRKLDREECDAHNDDEVESLVKQLSRMSINDARYAGMYYRALKLDRDIVFTARPPYAGASDAPALATNPLPPIIPAPRPRRAFQSQTSNGEMICFGCGGTGHGLSSCPKILELLEKGVLKRDMRGKLVMSDGSRIQRTPTESIVNAVERQLARTHYVILDHYSPDNNVSNFLNAEYDSDSSDNEVFVMPTKRGVKQGRAARKEMFDGVVMPPRSCRVDKRGPPGEKAKPEDIGLVPIEVHERQYRPEREDVVMEDDSRERAKRVPKPGEKSGPMLGTKPEASEKWKRAIPLQSKISETTNSNKVLDKILSTPLTLSVGEVIGMSKDVTHQLQDAIRYKRPTQPQNGTLVAHTVITHDRDALIKLSMECDGRPLDAIVDTGSQLNIVHKKVWQLYIWRPMDRSRRITMHDANGGDGVMEGLVQNVPLTCGGIRTWANLYVAEHAPFDLLLGRPWQCGNQISIDERINGTYLIFNNPFTSEPRQELLVAPDRVLTNASANANFSYYTQANAYHARYPMTDTATDRVGWTHGSNDTTIYNWDLSRDARDTPMTHESSNGLPVAEGRRNVHGEVWTDAALTVHLGNGILPNGSYYEDYFAPRAVFTLIPTDDDLAPSSRVGILYTRFVPIPLDDDANPGWLARPYPPALESAGRDVEDVDSESDYGQYYEDDGVPMDEQRGEPPNMLNDGLMLMSSLADEEEHAQLNPHVLLASTIDPRRRRHSDSDICPSPLRLCPSLSDLRPPSAPVRSTFSDTGYEYSDAVSINSGAEADDEDCMENTSTNSDMPPLPPLIARALQRLEEGRGWFDYASDRTHDVASARPPTPIPPVIDNFTPVHADEPAARERGDAHAFTPHTDADAPRTDEASAAFNSWCERVRRAALAELNRITRGEGNYNISGGYYDAAKEGYIEKVAAVYSATTDNASTIAVDNTSAVTTNDTSTLADDADDDLYAPAVDDASIVPETPGAYAHSPPAATPEAGEGLAVPVAPPLSTASSSPDPFGPASTRATPGSAANPINVDSDSSSDVGEDWYEREARVYELREWMFEEVVDHLRDAFDNIEDILRMEVLGAH</sequence>
<dbReference type="Gene3D" id="2.40.70.10">
    <property type="entry name" value="Acid Proteases"/>
    <property type="match status" value="1"/>
</dbReference>
<evidence type="ECO:0000313" key="6">
    <source>
        <dbReference type="Proteomes" id="UP000030669"/>
    </source>
</evidence>
<evidence type="ECO:0000313" key="5">
    <source>
        <dbReference type="EMBL" id="EPQ51282.1"/>
    </source>
</evidence>
<evidence type="ECO:0000256" key="3">
    <source>
        <dbReference type="SAM" id="MobiDB-lite"/>
    </source>
</evidence>
<dbReference type="GeneID" id="19302661"/>
<feature type="domain" description="CCHC-type" evidence="4">
    <location>
        <begin position="396"/>
        <end position="411"/>
    </location>
</feature>
<name>S7PV47_GLOTA</name>
<dbReference type="Pfam" id="PF13352">
    <property type="entry name" value="DUF4100"/>
    <property type="match status" value="1"/>
</dbReference>
<dbReference type="GO" id="GO:0004190">
    <property type="term" value="F:aspartic-type endopeptidase activity"/>
    <property type="evidence" value="ECO:0007669"/>
    <property type="project" value="UniProtKB-KW"/>
</dbReference>
<keyword evidence="6" id="KW-1185">Reference proteome</keyword>
<keyword evidence="1" id="KW-0645">Protease</keyword>
<dbReference type="eggNOG" id="ENOG502SINH">
    <property type="taxonomic scope" value="Eukaryota"/>
</dbReference>
<dbReference type="InterPro" id="IPR025165">
    <property type="entry name" value="DUF4100"/>
</dbReference>
<dbReference type="GO" id="GO:0008270">
    <property type="term" value="F:zinc ion binding"/>
    <property type="evidence" value="ECO:0007669"/>
    <property type="project" value="UniProtKB-KW"/>
</dbReference>
<proteinExistence type="predicted"/>
<dbReference type="SUPFAM" id="SSF50630">
    <property type="entry name" value="Acid proteases"/>
    <property type="match status" value="1"/>
</dbReference>
<keyword evidence="1" id="KW-0064">Aspartyl protease</keyword>
<evidence type="ECO:0000256" key="2">
    <source>
        <dbReference type="PROSITE-ProRule" id="PRU00047"/>
    </source>
</evidence>
<feature type="region of interest" description="Disordered" evidence="3">
    <location>
        <begin position="193"/>
        <end position="235"/>
    </location>
</feature>
<dbReference type="PROSITE" id="PS00141">
    <property type="entry name" value="ASP_PROTEASE"/>
    <property type="match status" value="1"/>
</dbReference>
<reference evidence="5 6" key="1">
    <citation type="journal article" date="2012" name="Science">
        <title>The Paleozoic origin of enzymatic lignin decomposition reconstructed from 31 fungal genomes.</title>
        <authorList>
            <person name="Floudas D."/>
            <person name="Binder M."/>
            <person name="Riley R."/>
            <person name="Barry K."/>
            <person name="Blanchette R.A."/>
            <person name="Henrissat B."/>
            <person name="Martinez A.T."/>
            <person name="Otillar R."/>
            <person name="Spatafora J.W."/>
            <person name="Yadav J.S."/>
            <person name="Aerts A."/>
            <person name="Benoit I."/>
            <person name="Boyd A."/>
            <person name="Carlson A."/>
            <person name="Copeland A."/>
            <person name="Coutinho P.M."/>
            <person name="de Vries R.P."/>
            <person name="Ferreira P."/>
            <person name="Findley K."/>
            <person name="Foster B."/>
            <person name="Gaskell J."/>
            <person name="Glotzer D."/>
            <person name="Gorecki P."/>
            <person name="Heitman J."/>
            <person name="Hesse C."/>
            <person name="Hori C."/>
            <person name="Igarashi K."/>
            <person name="Jurgens J.A."/>
            <person name="Kallen N."/>
            <person name="Kersten P."/>
            <person name="Kohler A."/>
            <person name="Kuees U."/>
            <person name="Kumar T.K.A."/>
            <person name="Kuo A."/>
            <person name="LaButti K."/>
            <person name="Larrondo L.F."/>
            <person name="Lindquist E."/>
            <person name="Ling A."/>
            <person name="Lombard V."/>
            <person name="Lucas S."/>
            <person name="Lundell T."/>
            <person name="Martin R."/>
            <person name="McLaughlin D.J."/>
            <person name="Morgenstern I."/>
            <person name="Morin E."/>
            <person name="Murat C."/>
            <person name="Nagy L.G."/>
            <person name="Nolan M."/>
            <person name="Ohm R.A."/>
            <person name="Patyshakuliyeva A."/>
            <person name="Rokas A."/>
            <person name="Ruiz-Duenas F.J."/>
            <person name="Sabat G."/>
            <person name="Salamov A."/>
            <person name="Samejima M."/>
            <person name="Schmutz J."/>
            <person name="Slot J.C."/>
            <person name="St John F."/>
            <person name="Stenlid J."/>
            <person name="Sun H."/>
            <person name="Sun S."/>
            <person name="Syed K."/>
            <person name="Tsang A."/>
            <person name="Wiebenga A."/>
            <person name="Young D."/>
            <person name="Pisabarro A."/>
            <person name="Eastwood D.C."/>
            <person name="Martin F."/>
            <person name="Cullen D."/>
            <person name="Grigoriev I.V."/>
            <person name="Hibbett D.S."/>
        </authorList>
    </citation>
    <scope>NUCLEOTIDE SEQUENCE [LARGE SCALE GENOMIC DNA]</scope>
    <source>
        <strain evidence="5 6">ATCC 11539</strain>
    </source>
</reference>
<dbReference type="GO" id="GO:0006508">
    <property type="term" value="P:proteolysis"/>
    <property type="evidence" value="ECO:0007669"/>
    <property type="project" value="InterPro"/>
</dbReference>
<dbReference type="InterPro" id="IPR021109">
    <property type="entry name" value="Peptidase_aspartic_dom_sf"/>
</dbReference>
<dbReference type="GO" id="GO:0003676">
    <property type="term" value="F:nucleic acid binding"/>
    <property type="evidence" value="ECO:0007669"/>
    <property type="project" value="InterPro"/>
</dbReference>
<dbReference type="KEGG" id="gtr:GLOTRDRAFT_133158"/>
<keyword evidence="2" id="KW-0479">Metal-binding</keyword>
<dbReference type="OrthoDB" id="3268646at2759"/>
<feature type="compositionally biased region" description="Basic and acidic residues" evidence="3">
    <location>
        <begin position="268"/>
        <end position="294"/>
    </location>
</feature>
<keyword evidence="2" id="KW-0863">Zinc-finger</keyword>
<feature type="region of interest" description="Disordered" evidence="3">
    <location>
        <begin position="247"/>
        <end position="294"/>
    </location>
</feature>
<dbReference type="CDD" id="cd00303">
    <property type="entry name" value="retropepsin_like"/>
    <property type="match status" value="1"/>
</dbReference>
<feature type="region of interest" description="Disordered" evidence="3">
    <location>
        <begin position="1069"/>
        <end position="1089"/>
    </location>
</feature>
<dbReference type="RefSeq" id="XP_007870271.1">
    <property type="nucleotide sequence ID" value="XM_007872080.1"/>
</dbReference>
<feature type="compositionally biased region" description="Acidic residues" evidence="3">
    <location>
        <begin position="195"/>
        <end position="234"/>
    </location>
</feature>
<feature type="region of interest" description="Disordered" evidence="3">
    <location>
        <begin position="1261"/>
        <end position="1328"/>
    </location>
</feature>
<keyword evidence="1" id="KW-0378">Hydrolase</keyword>
<dbReference type="PROSITE" id="PS50158">
    <property type="entry name" value="ZF_CCHC"/>
    <property type="match status" value="1"/>
</dbReference>
<dbReference type="InterPro" id="IPR001969">
    <property type="entry name" value="Aspartic_peptidase_AS"/>
</dbReference>
<evidence type="ECO:0000259" key="4">
    <source>
        <dbReference type="PROSITE" id="PS50158"/>
    </source>
</evidence>
<dbReference type="HOGENOM" id="CLU_256279_0_0_1"/>
<protein>
    <recommendedName>
        <fullName evidence="4">CCHC-type domain-containing protein</fullName>
    </recommendedName>
</protein>
<feature type="region of interest" description="Disordered" evidence="3">
    <location>
        <begin position="552"/>
        <end position="588"/>
    </location>
</feature>
<dbReference type="Proteomes" id="UP000030669">
    <property type="component" value="Unassembled WGS sequence"/>
</dbReference>
<dbReference type="InterPro" id="IPR001878">
    <property type="entry name" value="Znf_CCHC"/>
</dbReference>
<accession>S7PV47</accession>
<feature type="region of interest" description="Disordered" evidence="3">
    <location>
        <begin position="1"/>
        <end position="20"/>
    </location>
</feature>